<gene>
    <name evidence="6" type="ORF">SAMN02949497_0671</name>
</gene>
<protein>
    <submittedName>
        <fullName evidence="6">Regulator YcgR</fullName>
    </submittedName>
</protein>
<keyword evidence="1" id="KW-0973">c-di-GMP</keyword>
<evidence type="ECO:0000256" key="3">
    <source>
        <dbReference type="ARBA" id="ARBA00023143"/>
    </source>
</evidence>
<dbReference type="Pfam" id="PF07317">
    <property type="entry name" value="PilZN"/>
    <property type="match status" value="1"/>
</dbReference>
<evidence type="ECO:0000259" key="5">
    <source>
        <dbReference type="Pfam" id="PF07317"/>
    </source>
</evidence>
<keyword evidence="7" id="KW-1185">Reference proteome</keyword>
<dbReference type="Proteomes" id="UP000192923">
    <property type="component" value="Unassembled WGS sequence"/>
</dbReference>
<proteinExistence type="predicted"/>
<dbReference type="InterPro" id="IPR009926">
    <property type="entry name" value="T3SS_YcgR_PilZN"/>
</dbReference>
<feature type="region of interest" description="Disordered" evidence="4">
    <location>
        <begin position="1"/>
        <end position="25"/>
    </location>
</feature>
<evidence type="ECO:0000256" key="4">
    <source>
        <dbReference type="SAM" id="MobiDB-lite"/>
    </source>
</evidence>
<keyword evidence="2" id="KW-0547">Nucleotide-binding</keyword>
<keyword evidence="3" id="KW-0975">Bacterial flagellum</keyword>
<dbReference type="InterPro" id="IPR012349">
    <property type="entry name" value="Split_barrel_FMN-bd"/>
</dbReference>
<evidence type="ECO:0000256" key="1">
    <source>
        <dbReference type="ARBA" id="ARBA00022636"/>
    </source>
</evidence>
<evidence type="ECO:0000256" key="2">
    <source>
        <dbReference type="ARBA" id="ARBA00022741"/>
    </source>
</evidence>
<dbReference type="EMBL" id="FXAM01000001">
    <property type="protein sequence ID" value="SMF93390.1"/>
    <property type="molecule type" value="Genomic_DNA"/>
</dbReference>
<dbReference type="OrthoDB" id="5572581at2"/>
<feature type="domain" description="Type III secretion system flagellar brake protein YcgR PilZN" evidence="5">
    <location>
        <begin position="30"/>
        <end position="139"/>
    </location>
</feature>
<reference evidence="6 7" key="1">
    <citation type="submission" date="2016-12" db="EMBL/GenBank/DDBJ databases">
        <authorList>
            <person name="Song W.-J."/>
            <person name="Kurnit D.M."/>
        </authorList>
    </citation>
    <scope>NUCLEOTIDE SEQUENCE [LARGE SCALE GENOMIC DNA]</scope>
    <source>
        <strain evidence="6 7">175</strain>
    </source>
</reference>
<dbReference type="GO" id="GO:0000166">
    <property type="term" value="F:nucleotide binding"/>
    <property type="evidence" value="ECO:0007669"/>
    <property type="project" value="UniProtKB-KW"/>
</dbReference>
<dbReference type="AlphaFoldDB" id="A0A1Y6CT59"/>
<organism evidence="6 7">
    <name type="scientific">Methylomagnum ishizawai</name>
    <dbReference type="NCBI Taxonomy" id="1760988"/>
    <lineage>
        <taxon>Bacteria</taxon>
        <taxon>Pseudomonadati</taxon>
        <taxon>Pseudomonadota</taxon>
        <taxon>Gammaproteobacteria</taxon>
        <taxon>Methylococcales</taxon>
        <taxon>Methylococcaceae</taxon>
        <taxon>Methylomagnum</taxon>
    </lineage>
</organism>
<name>A0A1Y6CT59_9GAMM</name>
<evidence type="ECO:0000313" key="7">
    <source>
        <dbReference type="Proteomes" id="UP000192923"/>
    </source>
</evidence>
<dbReference type="Gene3D" id="2.40.10.220">
    <property type="entry name" value="predicted glycosyltransferase like domains"/>
    <property type="match status" value="1"/>
</dbReference>
<dbReference type="RefSeq" id="WP_085209927.1">
    <property type="nucleotide sequence ID" value="NZ_FXAM01000001.1"/>
</dbReference>
<evidence type="ECO:0000313" key="6">
    <source>
        <dbReference type="EMBL" id="SMF93390.1"/>
    </source>
</evidence>
<sequence>MLDKLRGLLESKPPAQKKPAERGSWNPNFITDPVRIASFLNDLAHQRTALFLQLDGGGIESEDDQAQRITTYLYKVGTERAALHTPDDPEDDQRLRAAGRFKVITDIYNNILTFPTEIIAVQEEGGQSYYIINLPGRVYYPKNQKPRQIRIDRQRNIHAYLRFFEPAKSYRALIDDLSVQGMGVLLSSEDQTLPYVRKGDTLKACSIGLGTRQYPCTARVNQVKRIGDKAIRIDCGFVSPGAEFLDAVAAILKGA</sequence>
<dbReference type="STRING" id="1760988.SAMN02949497_0671"/>
<accession>A0A1Y6CT59</accession>
<dbReference type="Gene3D" id="2.30.110.10">
    <property type="entry name" value="Electron Transport, Fmn-binding Protein, Chain A"/>
    <property type="match status" value="1"/>
</dbReference>